<dbReference type="OrthoDB" id="14612at2759"/>
<feature type="domain" description="Acetyl-CoA carboxylase BT" evidence="7">
    <location>
        <begin position="2"/>
        <end position="51"/>
    </location>
</feature>
<keyword evidence="4" id="KW-0007">Acetylation</keyword>
<keyword evidence="2" id="KW-0963">Cytoplasm</keyword>
<name>A0A3P7QX76_DIBLA</name>
<dbReference type="Proteomes" id="UP000281553">
    <property type="component" value="Unassembled WGS sequence"/>
</dbReference>
<dbReference type="GO" id="GO:0005739">
    <property type="term" value="C:mitochondrion"/>
    <property type="evidence" value="ECO:0007669"/>
    <property type="project" value="TreeGrafter"/>
</dbReference>
<organism evidence="8 9">
    <name type="scientific">Dibothriocephalus latus</name>
    <name type="common">Fish tapeworm</name>
    <name type="synonym">Diphyllobothrium latum</name>
    <dbReference type="NCBI Taxonomy" id="60516"/>
    <lineage>
        <taxon>Eukaryota</taxon>
        <taxon>Metazoa</taxon>
        <taxon>Spiralia</taxon>
        <taxon>Lophotrochozoa</taxon>
        <taxon>Platyhelminthes</taxon>
        <taxon>Cestoda</taxon>
        <taxon>Eucestoda</taxon>
        <taxon>Diphyllobothriidea</taxon>
        <taxon>Diphyllobothriidae</taxon>
        <taxon>Dibothriocephalus</taxon>
    </lineage>
</organism>
<evidence type="ECO:0000256" key="3">
    <source>
        <dbReference type="ARBA" id="ARBA00022553"/>
    </source>
</evidence>
<keyword evidence="5" id="KW-0092">Biotin</keyword>
<dbReference type="InterPro" id="IPR000089">
    <property type="entry name" value="Biotin_lipoyl"/>
</dbReference>
<dbReference type="GO" id="GO:0003989">
    <property type="term" value="F:acetyl-CoA carboxylase activity"/>
    <property type="evidence" value="ECO:0007669"/>
    <property type="project" value="InterPro"/>
</dbReference>
<dbReference type="GO" id="GO:0006633">
    <property type="term" value="P:fatty acid biosynthetic process"/>
    <property type="evidence" value="ECO:0007669"/>
    <property type="project" value="TreeGrafter"/>
</dbReference>
<dbReference type="AlphaFoldDB" id="A0A3P7QX76"/>
<protein>
    <submittedName>
        <fullName evidence="8">Uncharacterized protein</fullName>
    </submittedName>
</protein>
<dbReference type="InterPro" id="IPR049076">
    <property type="entry name" value="ACCA"/>
</dbReference>
<keyword evidence="3" id="KW-0597">Phosphoprotein</keyword>
<feature type="domain" description="Lipoyl-binding" evidence="6">
    <location>
        <begin position="60"/>
        <end position="124"/>
    </location>
</feature>
<keyword evidence="9" id="KW-1185">Reference proteome</keyword>
<evidence type="ECO:0000259" key="6">
    <source>
        <dbReference type="Pfam" id="PF00364"/>
    </source>
</evidence>
<dbReference type="Pfam" id="PF21385">
    <property type="entry name" value="ACCA_BT"/>
    <property type="match status" value="1"/>
</dbReference>
<dbReference type="PROSITE" id="PS00188">
    <property type="entry name" value="BIOTIN"/>
    <property type="match status" value="1"/>
</dbReference>
<dbReference type="FunFam" id="2.40.50.100:FF:000005">
    <property type="entry name" value="Acetyl-CoA carboxylase 1"/>
    <property type="match status" value="1"/>
</dbReference>
<dbReference type="CDD" id="cd06850">
    <property type="entry name" value="biotinyl_domain"/>
    <property type="match status" value="1"/>
</dbReference>
<evidence type="ECO:0000259" key="7">
    <source>
        <dbReference type="Pfam" id="PF21385"/>
    </source>
</evidence>
<evidence type="ECO:0000256" key="4">
    <source>
        <dbReference type="ARBA" id="ARBA00022990"/>
    </source>
</evidence>
<dbReference type="PANTHER" id="PTHR45728:SF5">
    <property type="entry name" value="ACETYL-COA CARBOXYLASE 1"/>
    <property type="match status" value="1"/>
</dbReference>
<evidence type="ECO:0000256" key="2">
    <source>
        <dbReference type="ARBA" id="ARBA00022490"/>
    </source>
</evidence>
<evidence type="ECO:0000313" key="8">
    <source>
        <dbReference type="EMBL" id="VDN33969.1"/>
    </source>
</evidence>
<dbReference type="InterPro" id="IPR049074">
    <property type="entry name" value="ACCA_BT"/>
</dbReference>
<dbReference type="Pfam" id="PF00364">
    <property type="entry name" value="Biotin_lipoyl"/>
    <property type="match status" value="1"/>
</dbReference>
<proteinExistence type="predicted"/>
<evidence type="ECO:0000256" key="1">
    <source>
        <dbReference type="ARBA" id="ARBA00004496"/>
    </source>
</evidence>
<dbReference type="EMBL" id="UYRU01084540">
    <property type="protein sequence ID" value="VDN33969.1"/>
    <property type="molecule type" value="Genomic_DNA"/>
</dbReference>
<dbReference type="InterPro" id="IPR001882">
    <property type="entry name" value="Biotin_BS"/>
</dbReference>
<evidence type="ECO:0000256" key="5">
    <source>
        <dbReference type="ARBA" id="ARBA00023267"/>
    </source>
</evidence>
<sequence length="139" mass="15148">MITNGGLQSAEVHRMSGDGLLITHESTSCMTYCREDAQGYQTVIDNRTIVFSKESDLSLLRSPSPGKLVQFTVSDGGHVFENEVYALIEVMKLVLELRAPASGCIFHMRCAGAILESGALIARLQLDDPQQCPALTLFT</sequence>
<evidence type="ECO:0000313" key="9">
    <source>
        <dbReference type="Proteomes" id="UP000281553"/>
    </source>
</evidence>
<dbReference type="Gene3D" id="2.40.50.100">
    <property type="match status" value="1"/>
</dbReference>
<gene>
    <name evidence="8" type="ORF">DILT_LOCUS16387</name>
</gene>
<dbReference type="PANTHER" id="PTHR45728">
    <property type="entry name" value="ACETYL-COA CARBOXYLASE, ISOFORM A"/>
    <property type="match status" value="1"/>
</dbReference>
<accession>A0A3P7QX76</accession>
<reference evidence="8 9" key="1">
    <citation type="submission" date="2018-11" db="EMBL/GenBank/DDBJ databases">
        <authorList>
            <consortium name="Pathogen Informatics"/>
        </authorList>
    </citation>
    <scope>NUCLEOTIDE SEQUENCE [LARGE SCALE GENOMIC DNA]</scope>
</reference>
<dbReference type="SUPFAM" id="SSF51230">
    <property type="entry name" value="Single hybrid motif"/>
    <property type="match status" value="1"/>
</dbReference>
<comment type="subcellular location">
    <subcellularLocation>
        <location evidence="1">Cytoplasm</location>
    </subcellularLocation>
</comment>
<dbReference type="InterPro" id="IPR011053">
    <property type="entry name" value="Single_hybrid_motif"/>
</dbReference>